<gene>
    <name evidence="12" type="ORF">J2S74_003012</name>
</gene>
<dbReference type="InterPro" id="IPR050090">
    <property type="entry name" value="Tyrosine_recombinase_XerCD"/>
</dbReference>
<keyword evidence="13" id="KW-1185">Reference proteome</keyword>
<feature type="domain" description="Tyr recombinase" evidence="10">
    <location>
        <begin position="194"/>
        <end position="384"/>
    </location>
</feature>
<dbReference type="Gene3D" id="1.10.150.130">
    <property type="match status" value="1"/>
</dbReference>
<dbReference type="RefSeq" id="WP_307326655.1">
    <property type="nucleotide sequence ID" value="NZ_JAUSUG010000011.1"/>
</dbReference>
<dbReference type="SUPFAM" id="SSF56349">
    <property type="entry name" value="DNA breaking-rejoining enzymes"/>
    <property type="match status" value="1"/>
</dbReference>
<organism evidence="12 13">
    <name type="scientific">Evansella vedderi</name>
    <dbReference type="NCBI Taxonomy" id="38282"/>
    <lineage>
        <taxon>Bacteria</taxon>
        <taxon>Bacillati</taxon>
        <taxon>Bacillota</taxon>
        <taxon>Bacilli</taxon>
        <taxon>Bacillales</taxon>
        <taxon>Bacillaceae</taxon>
        <taxon>Evansella</taxon>
    </lineage>
</organism>
<evidence type="ECO:0000259" key="11">
    <source>
        <dbReference type="PROSITE" id="PS51900"/>
    </source>
</evidence>
<dbReference type="InterPro" id="IPR011010">
    <property type="entry name" value="DNA_brk_join_enz"/>
</dbReference>
<dbReference type="InterPro" id="IPR013762">
    <property type="entry name" value="Integrase-like_cat_sf"/>
</dbReference>
<evidence type="ECO:0000256" key="9">
    <source>
        <dbReference type="PROSITE-ProRule" id="PRU01248"/>
    </source>
</evidence>
<protein>
    <submittedName>
        <fullName evidence="12">Site-specific recombinase XerD</fullName>
    </submittedName>
</protein>
<dbReference type="InterPro" id="IPR002104">
    <property type="entry name" value="Integrase_catalytic"/>
</dbReference>
<keyword evidence="6 9" id="KW-0238">DNA-binding</keyword>
<comment type="subcellular location">
    <subcellularLocation>
        <location evidence="1">Cytoplasm</location>
    </subcellularLocation>
</comment>
<evidence type="ECO:0000256" key="8">
    <source>
        <dbReference type="ARBA" id="ARBA00023306"/>
    </source>
</evidence>
<dbReference type="InterPro" id="IPR044068">
    <property type="entry name" value="CB"/>
</dbReference>
<keyword evidence="4" id="KW-0159">Chromosome partition</keyword>
<name>A0ABT9ZWM3_9BACI</name>
<evidence type="ECO:0000259" key="10">
    <source>
        <dbReference type="PROSITE" id="PS51898"/>
    </source>
</evidence>
<keyword evidence="7" id="KW-0233">DNA recombination</keyword>
<evidence type="ECO:0000256" key="3">
    <source>
        <dbReference type="ARBA" id="ARBA00022618"/>
    </source>
</evidence>
<evidence type="ECO:0000256" key="6">
    <source>
        <dbReference type="ARBA" id="ARBA00023125"/>
    </source>
</evidence>
<evidence type="ECO:0000256" key="4">
    <source>
        <dbReference type="ARBA" id="ARBA00022829"/>
    </source>
</evidence>
<sequence>MQVVPLVTLHKQVGVFGFEHLVIGCKDTEQKMKKVMVEPSHLSLATEMIDQNEREDENNPFRGFSDLGMIYYYVHKPTHADKDKNKKEDTVNEYLRDISQFYSQLLYNEGFMRSDVKDFEEGSLLKNLKKRHIRQYQEWLKTVQQRGKEGYSLATRSRKVTVLKGFLKWLHEVGYIKEPVYSAFLSNSLREKDRIRRDLSYEEVKQILNFYKDNPIIFAVLSVLATTGLRVQEIANAKWNDLYYDSDDKTYYLSVIGKNDKPRDAIIFDNVFERIQNFRNRRRLNVELDPADDSPLFTTKKGTAYDYKYLSVFVKKVIERTGLEFLKYKPSEVTPHHFRHFFAQYSAEQGASLIYIQRTLGHASYRTTEIYLEKDLKKKNNVARQWDESKF</sequence>
<keyword evidence="2" id="KW-0963">Cytoplasm</keyword>
<proteinExistence type="predicted"/>
<dbReference type="EMBL" id="JAUSUG010000011">
    <property type="protein sequence ID" value="MDQ0255630.1"/>
    <property type="molecule type" value="Genomic_DNA"/>
</dbReference>
<feature type="domain" description="Core-binding (CB)" evidence="11">
    <location>
        <begin position="62"/>
        <end position="171"/>
    </location>
</feature>
<evidence type="ECO:0000256" key="2">
    <source>
        <dbReference type="ARBA" id="ARBA00022490"/>
    </source>
</evidence>
<evidence type="ECO:0000256" key="5">
    <source>
        <dbReference type="ARBA" id="ARBA00022908"/>
    </source>
</evidence>
<dbReference type="PROSITE" id="PS51898">
    <property type="entry name" value="TYR_RECOMBINASE"/>
    <property type="match status" value="1"/>
</dbReference>
<keyword evidence="8" id="KW-0131">Cell cycle</keyword>
<dbReference type="CDD" id="cd00397">
    <property type="entry name" value="DNA_BRE_C"/>
    <property type="match status" value="1"/>
</dbReference>
<reference evidence="12 13" key="1">
    <citation type="submission" date="2023-07" db="EMBL/GenBank/DDBJ databases">
        <title>Genomic Encyclopedia of Type Strains, Phase IV (KMG-IV): sequencing the most valuable type-strain genomes for metagenomic binning, comparative biology and taxonomic classification.</title>
        <authorList>
            <person name="Goeker M."/>
        </authorList>
    </citation>
    <scope>NUCLEOTIDE SEQUENCE [LARGE SCALE GENOMIC DNA]</scope>
    <source>
        <strain evidence="12 13">DSM 9768</strain>
    </source>
</reference>
<evidence type="ECO:0000256" key="7">
    <source>
        <dbReference type="ARBA" id="ARBA00023172"/>
    </source>
</evidence>
<evidence type="ECO:0000313" key="13">
    <source>
        <dbReference type="Proteomes" id="UP001230005"/>
    </source>
</evidence>
<keyword evidence="3" id="KW-0132">Cell division</keyword>
<dbReference type="InterPro" id="IPR010998">
    <property type="entry name" value="Integrase_recombinase_N"/>
</dbReference>
<dbReference type="PANTHER" id="PTHR30349:SF77">
    <property type="entry name" value="TYROSINE RECOMBINASE XERC"/>
    <property type="match status" value="1"/>
</dbReference>
<dbReference type="Gene3D" id="1.10.443.10">
    <property type="entry name" value="Intergrase catalytic core"/>
    <property type="match status" value="1"/>
</dbReference>
<comment type="caution">
    <text evidence="12">The sequence shown here is derived from an EMBL/GenBank/DDBJ whole genome shotgun (WGS) entry which is preliminary data.</text>
</comment>
<dbReference type="PROSITE" id="PS51900">
    <property type="entry name" value="CB"/>
    <property type="match status" value="1"/>
</dbReference>
<evidence type="ECO:0000313" key="12">
    <source>
        <dbReference type="EMBL" id="MDQ0255630.1"/>
    </source>
</evidence>
<keyword evidence="5" id="KW-0229">DNA integration</keyword>
<dbReference type="PANTHER" id="PTHR30349">
    <property type="entry name" value="PHAGE INTEGRASE-RELATED"/>
    <property type="match status" value="1"/>
</dbReference>
<accession>A0ABT9ZWM3</accession>
<dbReference type="Pfam" id="PF00589">
    <property type="entry name" value="Phage_integrase"/>
    <property type="match status" value="1"/>
</dbReference>
<dbReference type="Proteomes" id="UP001230005">
    <property type="component" value="Unassembled WGS sequence"/>
</dbReference>
<evidence type="ECO:0000256" key="1">
    <source>
        <dbReference type="ARBA" id="ARBA00004496"/>
    </source>
</evidence>